<dbReference type="PANTHER" id="PTHR43625">
    <property type="entry name" value="AFLATOXIN B1 ALDEHYDE REDUCTASE"/>
    <property type="match status" value="1"/>
</dbReference>
<proteinExistence type="predicted"/>
<feature type="domain" description="NADP-dependent oxidoreductase" evidence="2">
    <location>
        <begin position="25"/>
        <end position="286"/>
    </location>
</feature>
<dbReference type="CDD" id="cd19088">
    <property type="entry name" value="AKR_AKR13B1"/>
    <property type="match status" value="1"/>
</dbReference>
<dbReference type="AlphaFoldDB" id="A0A6J5DL82"/>
<protein>
    <submittedName>
        <fullName evidence="3">Pyridoxine 4-dehydrogenase</fullName>
        <ecNumber evidence="3">1.1.1.65</ecNumber>
    </submittedName>
</protein>
<name>A0A6J5DL82_9BURK</name>
<dbReference type="InterPro" id="IPR050791">
    <property type="entry name" value="Aldo-Keto_reductase"/>
</dbReference>
<dbReference type="Gene3D" id="3.20.20.100">
    <property type="entry name" value="NADP-dependent oxidoreductase domain"/>
    <property type="match status" value="1"/>
</dbReference>
<gene>
    <name evidence="3" type="primary">pdxI_2</name>
    <name evidence="3" type="ORF">LMG29739_02014</name>
</gene>
<evidence type="ECO:0000259" key="2">
    <source>
        <dbReference type="Pfam" id="PF00248"/>
    </source>
</evidence>
<evidence type="ECO:0000313" key="3">
    <source>
        <dbReference type="EMBL" id="CAB3754733.1"/>
    </source>
</evidence>
<dbReference type="PANTHER" id="PTHR43625:SF40">
    <property type="entry name" value="ALDO-KETO REDUCTASE YAKC [NADP(+)]"/>
    <property type="match status" value="1"/>
</dbReference>
<organism evidence="3 4">
    <name type="scientific">Paraburkholderia solisilvae</name>
    <dbReference type="NCBI Taxonomy" id="624376"/>
    <lineage>
        <taxon>Bacteria</taxon>
        <taxon>Pseudomonadati</taxon>
        <taxon>Pseudomonadota</taxon>
        <taxon>Betaproteobacteria</taxon>
        <taxon>Burkholderiales</taxon>
        <taxon>Burkholderiaceae</taxon>
        <taxon>Paraburkholderia</taxon>
    </lineage>
</organism>
<dbReference type="EC" id="1.1.1.65" evidence="3"/>
<sequence length="294" mass="32229">MSQTVEVTASASGTFAIGGDLTVNRLGFGAMRITGPGIWGPPASRDAALETLKHLPQLEVNLIDTADSYGPDISEELIKEALHPYKGLLIATKGGFTRHGPDLWAPLGRPEYLRQCVLMSLRRLGIERIDLWQLHRVDPKVPRDEQFDAVAAMQREGLIRHVGLSEVPVDDIEAAQKHFKVVTVQNQYNLVDRKSEDVLDYCEEHNIGFIPWNPLAAGELAKPGSVVSNMANAHGVTTGAIAVAWLLKRSRVILPIPGTSRVDHLLDNVAGASVKLTDEQFKELDRQGRNATAR</sequence>
<dbReference type="RefSeq" id="WP_175110750.1">
    <property type="nucleotide sequence ID" value="NZ_CADIKF010000012.1"/>
</dbReference>
<evidence type="ECO:0000256" key="1">
    <source>
        <dbReference type="ARBA" id="ARBA00023002"/>
    </source>
</evidence>
<accession>A0A6J5DL82</accession>
<dbReference type="InterPro" id="IPR023210">
    <property type="entry name" value="NADP_OxRdtase_dom"/>
</dbReference>
<dbReference type="GO" id="GO:0050236">
    <property type="term" value="F:pyridoxine 4-dehydrogenase (NADP+) activity"/>
    <property type="evidence" value="ECO:0007669"/>
    <property type="project" value="UniProtKB-EC"/>
</dbReference>
<evidence type="ECO:0000313" key="4">
    <source>
        <dbReference type="Proteomes" id="UP000494329"/>
    </source>
</evidence>
<keyword evidence="4" id="KW-1185">Reference proteome</keyword>
<dbReference type="Proteomes" id="UP000494329">
    <property type="component" value="Unassembled WGS sequence"/>
</dbReference>
<keyword evidence="1 3" id="KW-0560">Oxidoreductase</keyword>
<dbReference type="InterPro" id="IPR036812">
    <property type="entry name" value="NAD(P)_OxRdtase_dom_sf"/>
</dbReference>
<dbReference type="GO" id="GO:0005737">
    <property type="term" value="C:cytoplasm"/>
    <property type="evidence" value="ECO:0007669"/>
    <property type="project" value="TreeGrafter"/>
</dbReference>
<reference evidence="3 4" key="1">
    <citation type="submission" date="2020-04" db="EMBL/GenBank/DDBJ databases">
        <authorList>
            <person name="De Canck E."/>
        </authorList>
    </citation>
    <scope>NUCLEOTIDE SEQUENCE [LARGE SCALE GENOMIC DNA]</scope>
    <source>
        <strain evidence="3 4">LMG 29739</strain>
    </source>
</reference>
<dbReference type="EMBL" id="CADIKF010000012">
    <property type="protein sequence ID" value="CAB3754733.1"/>
    <property type="molecule type" value="Genomic_DNA"/>
</dbReference>
<dbReference type="Pfam" id="PF00248">
    <property type="entry name" value="Aldo_ket_red"/>
    <property type="match status" value="1"/>
</dbReference>
<dbReference type="SUPFAM" id="SSF51430">
    <property type="entry name" value="NAD(P)-linked oxidoreductase"/>
    <property type="match status" value="1"/>
</dbReference>